<dbReference type="SUPFAM" id="SSF53335">
    <property type="entry name" value="S-adenosyl-L-methionine-dependent methyltransferases"/>
    <property type="match status" value="1"/>
</dbReference>
<proteinExistence type="predicted"/>
<dbReference type="Gene3D" id="3.40.50.150">
    <property type="entry name" value="Vaccinia Virus protein VP39"/>
    <property type="match status" value="1"/>
</dbReference>
<protein>
    <submittedName>
        <fullName evidence="4">SAM-dependent methyltransferase</fullName>
    </submittedName>
</protein>
<evidence type="ECO:0000256" key="1">
    <source>
        <dbReference type="ARBA" id="ARBA00022603"/>
    </source>
</evidence>
<dbReference type="GO" id="GO:0032259">
    <property type="term" value="P:methylation"/>
    <property type="evidence" value="ECO:0007669"/>
    <property type="project" value="UniProtKB-KW"/>
</dbReference>
<dbReference type="InterPro" id="IPR050953">
    <property type="entry name" value="N4_N6_ade-DNA_methylase"/>
</dbReference>
<name>A0A7D4JJQ8_9BACT</name>
<dbReference type="GO" id="GO:0003676">
    <property type="term" value="F:nucleic acid binding"/>
    <property type="evidence" value="ECO:0007669"/>
    <property type="project" value="InterPro"/>
</dbReference>
<evidence type="ECO:0000313" key="4">
    <source>
        <dbReference type="EMBL" id="QKH89017.1"/>
    </source>
</evidence>
<reference evidence="4 5" key="1">
    <citation type="submission" date="2020-05" db="EMBL/GenBank/DDBJ databases">
        <title>FDA dAtabase for Regulatory Grade micrObial Sequences (FDA-ARGOS): Supporting development and validation of Infectious Disease Dx tests.</title>
        <authorList>
            <person name="Moreno J."/>
            <person name="Tallon L."/>
            <person name="Sadzewicz L."/>
            <person name="Zhao X."/>
            <person name="Vavikolanu K."/>
            <person name="Mehta A."/>
            <person name="Aluvathingal J."/>
            <person name="Nadendla S."/>
            <person name="Myers T."/>
            <person name="Yan Y."/>
            <person name="Sichtig H."/>
        </authorList>
    </citation>
    <scope>NUCLEOTIDE SEQUENCE [LARGE SCALE GENOMIC DNA]</scope>
    <source>
        <strain evidence="4 5">FDAARGOS_760</strain>
    </source>
</reference>
<evidence type="ECO:0000313" key="5">
    <source>
        <dbReference type="Proteomes" id="UP000500843"/>
    </source>
</evidence>
<dbReference type="EMBL" id="CP054011">
    <property type="protein sequence ID" value="QKH89017.1"/>
    <property type="molecule type" value="Genomic_DNA"/>
</dbReference>
<gene>
    <name evidence="4" type="ORF">FIU21_08670</name>
</gene>
<sequence>MNLNEYLNTLKGKSLVEANKVTEELCGIIDFFESEEYIVAESLIQENKVEYGDWQTNFELACRVCLLIKEQGITPDIIIEPTCGTGTFILASIIVFGDSAKKIYGIEIYKPYLIHSKFRLLEYALKNPGVITSKIHLFHQSIFGFNFDDLHISQKKNILIIGNPPWVTNSKLSEINSKNLPQKSNFKKINGIEAITGKANFDIAEYISYQLLDYFHNQNSCLALLIKKSVAKNIVYEQKKERYKIKNMTLYSFNAKKEFDVSVAACLFIAKLGQGRSKQCKCMDLYSLGQPCYFGWTKDCFVADISDYQHYASIDGKCQLTWWSGMKHDCSKVMELSKKEGKFYNKMGEVVDIEPDLIYPILKSSDLKGNEINCFRRYIIVTQRCTSDNTDIIKDNQPKTYEYLETHSEWFKKRGSIIYKNRPKYCIFGIGPYSFKKYKIAIAGLYNTTLFSFVQPLEGKNVMLDDTCYLMGFDNRDVAKCFLKILNSDIVQRFMKSLVFHDAKRSINKDLLMRIDLEKAAKLLFNKSILSKKEYELSSNYLATFRRRSSNRQLELF</sequence>
<dbReference type="REBASE" id="396625">
    <property type="entry name" value="M.Pme760ORF8670P"/>
</dbReference>
<dbReference type="Proteomes" id="UP000500843">
    <property type="component" value="Chromosome 2"/>
</dbReference>
<dbReference type="AlphaFoldDB" id="A0A7D4JJQ8"/>
<keyword evidence="3" id="KW-0949">S-adenosyl-L-methionine</keyword>
<keyword evidence="1 4" id="KW-0489">Methyltransferase</keyword>
<dbReference type="PROSITE" id="PS00092">
    <property type="entry name" value="N6_MTASE"/>
    <property type="match status" value="1"/>
</dbReference>
<dbReference type="InterPro" id="IPR002052">
    <property type="entry name" value="DNA_methylase_N6_adenine_CS"/>
</dbReference>
<dbReference type="PANTHER" id="PTHR33841">
    <property type="entry name" value="DNA METHYLTRANSFERASE YEEA-RELATED"/>
    <property type="match status" value="1"/>
</dbReference>
<keyword evidence="2 4" id="KW-0808">Transferase</keyword>
<dbReference type="InterPro" id="IPR029063">
    <property type="entry name" value="SAM-dependent_MTases_sf"/>
</dbReference>
<dbReference type="GO" id="GO:0009007">
    <property type="term" value="F:site-specific DNA-methyltransferase (adenine-specific) activity"/>
    <property type="evidence" value="ECO:0007669"/>
    <property type="project" value="UniProtKB-EC"/>
</dbReference>
<organism evidence="4 5">
    <name type="scientific">Prevotella melaninogenica</name>
    <dbReference type="NCBI Taxonomy" id="28132"/>
    <lineage>
        <taxon>Bacteria</taxon>
        <taxon>Pseudomonadati</taxon>
        <taxon>Bacteroidota</taxon>
        <taxon>Bacteroidia</taxon>
        <taxon>Bacteroidales</taxon>
        <taxon>Prevotellaceae</taxon>
        <taxon>Prevotella</taxon>
    </lineage>
</organism>
<evidence type="ECO:0000256" key="3">
    <source>
        <dbReference type="ARBA" id="ARBA00022691"/>
    </source>
</evidence>
<accession>A0A7D4JJQ8</accession>
<dbReference type="RefSeq" id="WP_004360193.1">
    <property type="nucleotide sequence ID" value="NZ_CP054011.1"/>
</dbReference>
<evidence type="ECO:0000256" key="2">
    <source>
        <dbReference type="ARBA" id="ARBA00022679"/>
    </source>
</evidence>
<dbReference type="PANTHER" id="PTHR33841:SF5">
    <property type="entry name" value="DNA METHYLASE (MODIFICATION METHYLASE) (METHYLTRANSFERASE)-RELATED"/>
    <property type="match status" value="1"/>
</dbReference>